<reference evidence="1 2" key="1">
    <citation type="submission" date="2024-01" db="EMBL/GenBank/DDBJ databases">
        <title>The genomes of 5 underutilized Papilionoideae crops provide insights into root nodulation and disease resistance.</title>
        <authorList>
            <person name="Yuan L."/>
        </authorList>
    </citation>
    <scope>NUCLEOTIDE SEQUENCE [LARGE SCALE GENOMIC DNA]</scope>
    <source>
        <strain evidence="1">LY-2023</strain>
        <tissue evidence="1">Leaf</tissue>
    </source>
</reference>
<dbReference type="Proteomes" id="UP001359559">
    <property type="component" value="Unassembled WGS sequence"/>
</dbReference>
<dbReference type="AlphaFoldDB" id="A0AAN9Q314"/>
<evidence type="ECO:0000313" key="2">
    <source>
        <dbReference type="Proteomes" id="UP001359559"/>
    </source>
</evidence>
<name>A0AAN9Q314_CLITE</name>
<sequence>MYSTPLSLGFKFGAVKKGDWFEEGVLFLSCVSSSLLQRASWSSFLGYKLKPAPSVTKSSAGNSATLHDGMNLNVSQTDSGNTVKDPMIRTKAADGKSESIIAATKSDSGHGKHKMNTGQELLSLAFNISVMLCY</sequence>
<accession>A0AAN9Q314</accession>
<organism evidence="1 2">
    <name type="scientific">Clitoria ternatea</name>
    <name type="common">Butterfly pea</name>
    <dbReference type="NCBI Taxonomy" id="43366"/>
    <lineage>
        <taxon>Eukaryota</taxon>
        <taxon>Viridiplantae</taxon>
        <taxon>Streptophyta</taxon>
        <taxon>Embryophyta</taxon>
        <taxon>Tracheophyta</taxon>
        <taxon>Spermatophyta</taxon>
        <taxon>Magnoliopsida</taxon>
        <taxon>eudicotyledons</taxon>
        <taxon>Gunneridae</taxon>
        <taxon>Pentapetalae</taxon>
        <taxon>rosids</taxon>
        <taxon>fabids</taxon>
        <taxon>Fabales</taxon>
        <taxon>Fabaceae</taxon>
        <taxon>Papilionoideae</taxon>
        <taxon>50 kb inversion clade</taxon>
        <taxon>NPAAA clade</taxon>
        <taxon>indigoferoid/millettioid clade</taxon>
        <taxon>Phaseoleae</taxon>
        <taxon>Clitoria</taxon>
    </lineage>
</organism>
<keyword evidence="2" id="KW-1185">Reference proteome</keyword>
<dbReference type="EMBL" id="JAYKXN010000001">
    <property type="protein sequence ID" value="KAK7320117.1"/>
    <property type="molecule type" value="Genomic_DNA"/>
</dbReference>
<evidence type="ECO:0000313" key="1">
    <source>
        <dbReference type="EMBL" id="KAK7320117.1"/>
    </source>
</evidence>
<gene>
    <name evidence="1" type="ORF">RJT34_04851</name>
</gene>
<protein>
    <submittedName>
        <fullName evidence="1">Uncharacterized protein</fullName>
    </submittedName>
</protein>
<comment type="caution">
    <text evidence="1">The sequence shown here is derived from an EMBL/GenBank/DDBJ whole genome shotgun (WGS) entry which is preliminary data.</text>
</comment>
<proteinExistence type="predicted"/>